<name>A0A1I7WFP7_HETBA</name>
<accession>A0A1I7WFP7</accession>
<dbReference type="Proteomes" id="UP000095283">
    <property type="component" value="Unplaced"/>
</dbReference>
<protein>
    <submittedName>
        <fullName evidence="2">Ovule protein</fullName>
    </submittedName>
</protein>
<organism evidence="1 2">
    <name type="scientific">Heterorhabditis bacteriophora</name>
    <name type="common">Entomopathogenic nematode worm</name>
    <dbReference type="NCBI Taxonomy" id="37862"/>
    <lineage>
        <taxon>Eukaryota</taxon>
        <taxon>Metazoa</taxon>
        <taxon>Ecdysozoa</taxon>
        <taxon>Nematoda</taxon>
        <taxon>Chromadorea</taxon>
        <taxon>Rhabditida</taxon>
        <taxon>Rhabditina</taxon>
        <taxon>Rhabditomorpha</taxon>
        <taxon>Strongyloidea</taxon>
        <taxon>Heterorhabditidae</taxon>
        <taxon>Heterorhabditis</taxon>
    </lineage>
</organism>
<evidence type="ECO:0000313" key="1">
    <source>
        <dbReference type="Proteomes" id="UP000095283"/>
    </source>
</evidence>
<evidence type="ECO:0000313" key="2">
    <source>
        <dbReference type="WBParaSite" id="Hba_03800"/>
    </source>
</evidence>
<keyword evidence="1" id="KW-1185">Reference proteome</keyword>
<dbReference type="AlphaFoldDB" id="A0A1I7WFP7"/>
<proteinExistence type="predicted"/>
<sequence length="92" mass="10488">MPLLKIVNRITYLSLENGVHGHLIIITVCIQWNCIVCLKENTTNTYQIINSSRPLLSMNVEINSLFIQLPPLCRLPLSLKESKNRKKTTSNP</sequence>
<dbReference type="WBParaSite" id="Hba_03800">
    <property type="protein sequence ID" value="Hba_03800"/>
    <property type="gene ID" value="Hba_03800"/>
</dbReference>
<reference evidence="2" key="1">
    <citation type="submission" date="2016-11" db="UniProtKB">
        <authorList>
            <consortium name="WormBaseParasite"/>
        </authorList>
    </citation>
    <scope>IDENTIFICATION</scope>
</reference>